<dbReference type="AlphaFoldDB" id="A0A0E0LT34"/>
<protein>
    <submittedName>
        <fullName evidence="3">Uncharacterized protein</fullName>
    </submittedName>
</protein>
<dbReference type="HOGENOM" id="CLU_118297_0_0_1"/>
<feature type="compositionally biased region" description="Gly residues" evidence="1">
    <location>
        <begin position="88"/>
        <end position="100"/>
    </location>
</feature>
<proteinExistence type="predicted"/>
<feature type="region of interest" description="Disordered" evidence="1">
    <location>
        <begin position="86"/>
        <end position="119"/>
    </location>
</feature>
<evidence type="ECO:0000313" key="3">
    <source>
        <dbReference type="EnsemblPlants" id="OPUNC08G07920.1"/>
    </source>
</evidence>
<reference evidence="3" key="1">
    <citation type="submission" date="2015-04" db="UniProtKB">
        <authorList>
            <consortium name="EnsemblPlants"/>
        </authorList>
    </citation>
    <scope>IDENTIFICATION</scope>
</reference>
<name>A0A0E0LT34_ORYPU</name>
<dbReference type="Gramene" id="OPUNC08G07920.1">
    <property type="protein sequence ID" value="OPUNC08G07920.1"/>
    <property type="gene ID" value="OPUNC08G07920"/>
</dbReference>
<evidence type="ECO:0000256" key="1">
    <source>
        <dbReference type="SAM" id="MobiDB-lite"/>
    </source>
</evidence>
<feature type="chain" id="PRO_5002366687" evidence="2">
    <location>
        <begin position="22"/>
        <end position="149"/>
    </location>
</feature>
<feature type="signal peptide" evidence="2">
    <location>
        <begin position="1"/>
        <end position="21"/>
    </location>
</feature>
<keyword evidence="2" id="KW-0732">Signal</keyword>
<sequence length="149" mass="15525">MKKSFLALFLLLTLASQGTWCAAAAAERSHRITGAHLRPHLQVEELHVIEGKKLLEIQVPRKLGQADEHTHNHEVKVPKRMAIAHKGGSTGGGSTGGTTGGASNVNGGPADTRPHTGRKSVAAMPAPAMTTSILALAFSCAIAVSAFSF</sequence>
<dbReference type="OMA" id="WCARSAM"/>
<evidence type="ECO:0000256" key="2">
    <source>
        <dbReference type="SAM" id="SignalP"/>
    </source>
</evidence>
<dbReference type="Proteomes" id="UP000026962">
    <property type="component" value="Chromosome 8"/>
</dbReference>
<evidence type="ECO:0000313" key="4">
    <source>
        <dbReference type="Proteomes" id="UP000026962"/>
    </source>
</evidence>
<accession>A0A0E0LT34</accession>
<reference evidence="3" key="2">
    <citation type="submission" date="2018-05" db="EMBL/GenBank/DDBJ databases">
        <title>OpunRS2 (Oryza punctata Reference Sequence Version 2).</title>
        <authorList>
            <person name="Zhang J."/>
            <person name="Kudrna D."/>
            <person name="Lee S."/>
            <person name="Talag J."/>
            <person name="Welchert J."/>
            <person name="Wing R.A."/>
        </authorList>
    </citation>
    <scope>NUCLEOTIDE SEQUENCE [LARGE SCALE GENOMIC DNA]</scope>
</reference>
<organism evidence="3">
    <name type="scientific">Oryza punctata</name>
    <name type="common">Red rice</name>
    <dbReference type="NCBI Taxonomy" id="4537"/>
    <lineage>
        <taxon>Eukaryota</taxon>
        <taxon>Viridiplantae</taxon>
        <taxon>Streptophyta</taxon>
        <taxon>Embryophyta</taxon>
        <taxon>Tracheophyta</taxon>
        <taxon>Spermatophyta</taxon>
        <taxon>Magnoliopsida</taxon>
        <taxon>Liliopsida</taxon>
        <taxon>Poales</taxon>
        <taxon>Poaceae</taxon>
        <taxon>BOP clade</taxon>
        <taxon>Oryzoideae</taxon>
        <taxon>Oryzeae</taxon>
        <taxon>Oryzinae</taxon>
        <taxon>Oryza</taxon>
    </lineage>
</organism>
<keyword evidence="4" id="KW-1185">Reference proteome</keyword>
<dbReference type="eggNOG" id="ENOG502R3QQ">
    <property type="taxonomic scope" value="Eukaryota"/>
</dbReference>
<dbReference type="EnsemblPlants" id="OPUNC08G07920.1">
    <property type="protein sequence ID" value="OPUNC08G07920.1"/>
    <property type="gene ID" value="OPUNC08G07920"/>
</dbReference>